<sequence>MGWGEAMSLELPRAPRLQTSPVNWQTSPERPDPDADLTTWHPEELEERESEGGSRPLTSTSRQRKEWNSIPKMLRLMDKPHSFISELFKSIKRDGKARKKQEIAINTHA</sequence>
<dbReference type="AlphaFoldDB" id="A0A4D9EFR8"/>
<evidence type="ECO:0000256" key="1">
    <source>
        <dbReference type="SAM" id="MobiDB-lite"/>
    </source>
</evidence>
<keyword evidence="3" id="KW-1185">Reference proteome</keyword>
<dbReference type="Proteomes" id="UP000297703">
    <property type="component" value="Unassembled WGS sequence"/>
</dbReference>
<reference evidence="2 3" key="1">
    <citation type="submission" date="2019-04" db="EMBL/GenBank/DDBJ databases">
        <title>Draft genome of the big-headed turtle Platysternon megacephalum.</title>
        <authorList>
            <person name="Gong S."/>
        </authorList>
    </citation>
    <scope>NUCLEOTIDE SEQUENCE [LARGE SCALE GENOMIC DNA]</scope>
    <source>
        <strain evidence="2">DO16091913</strain>
        <tissue evidence="2">Muscle</tissue>
    </source>
</reference>
<name>A0A4D9EFR8_9SAUR</name>
<evidence type="ECO:0000313" key="3">
    <source>
        <dbReference type="Proteomes" id="UP000297703"/>
    </source>
</evidence>
<protein>
    <submittedName>
        <fullName evidence="2">Cytochrome P450 2K1-like</fullName>
    </submittedName>
</protein>
<organism evidence="2 3">
    <name type="scientific">Platysternon megacephalum</name>
    <name type="common">big-headed turtle</name>
    <dbReference type="NCBI Taxonomy" id="55544"/>
    <lineage>
        <taxon>Eukaryota</taxon>
        <taxon>Metazoa</taxon>
        <taxon>Chordata</taxon>
        <taxon>Craniata</taxon>
        <taxon>Vertebrata</taxon>
        <taxon>Euteleostomi</taxon>
        <taxon>Archelosauria</taxon>
        <taxon>Testudinata</taxon>
        <taxon>Testudines</taxon>
        <taxon>Cryptodira</taxon>
        <taxon>Durocryptodira</taxon>
        <taxon>Testudinoidea</taxon>
        <taxon>Platysternidae</taxon>
        <taxon>Platysternon</taxon>
    </lineage>
</organism>
<reference evidence="2 3" key="2">
    <citation type="submission" date="2019-04" db="EMBL/GenBank/DDBJ databases">
        <title>The genome sequence of big-headed turtle.</title>
        <authorList>
            <person name="Gong S."/>
        </authorList>
    </citation>
    <scope>NUCLEOTIDE SEQUENCE [LARGE SCALE GENOMIC DNA]</scope>
    <source>
        <strain evidence="2">DO16091913</strain>
        <tissue evidence="2">Muscle</tissue>
    </source>
</reference>
<feature type="region of interest" description="Disordered" evidence="1">
    <location>
        <begin position="1"/>
        <end position="68"/>
    </location>
</feature>
<gene>
    <name evidence="2" type="ORF">DR999_PMT07705</name>
</gene>
<proteinExistence type="predicted"/>
<comment type="caution">
    <text evidence="2">The sequence shown here is derived from an EMBL/GenBank/DDBJ whole genome shotgun (WGS) entry which is preliminary data.</text>
</comment>
<evidence type="ECO:0000313" key="2">
    <source>
        <dbReference type="EMBL" id="TFK09257.1"/>
    </source>
</evidence>
<dbReference type="EMBL" id="QXTE01000055">
    <property type="protein sequence ID" value="TFK09257.1"/>
    <property type="molecule type" value="Genomic_DNA"/>
</dbReference>
<feature type="compositionally biased region" description="Polar residues" evidence="1">
    <location>
        <begin position="17"/>
        <end position="28"/>
    </location>
</feature>
<accession>A0A4D9EFR8</accession>